<organism evidence="8 9">
    <name type="scientific">Paramarasmius palmivorus</name>
    <dbReference type="NCBI Taxonomy" id="297713"/>
    <lineage>
        <taxon>Eukaryota</taxon>
        <taxon>Fungi</taxon>
        <taxon>Dikarya</taxon>
        <taxon>Basidiomycota</taxon>
        <taxon>Agaricomycotina</taxon>
        <taxon>Agaricomycetes</taxon>
        <taxon>Agaricomycetidae</taxon>
        <taxon>Agaricales</taxon>
        <taxon>Marasmiineae</taxon>
        <taxon>Marasmiaceae</taxon>
        <taxon>Paramarasmius</taxon>
    </lineage>
</organism>
<dbReference type="PANTHER" id="PTHR13237:SF8">
    <property type="entry name" value="SOMETHING ABOUT SILENCING PROTEIN 10"/>
    <property type="match status" value="1"/>
</dbReference>
<dbReference type="InterPro" id="IPR007146">
    <property type="entry name" value="Sas10/Utp3/C1D"/>
</dbReference>
<dbReference type="GO" id="GO:0000462">
    <property type="term" value="P:maturation of SSU-rRNA from tricistronic rRNA transcript (SSU-rRNA, 5.8S rRNA, LSU-rRNA)"/>
    <property type="evidence" value="ECO:0007669"/>
    <property type="project" value="TreeGrafter"/>
</dbReference>
<feature type="compositionally biased region" description="Low complexity" evidence="6">
    <location>
        <begin position="418"/>
        <end position="430"/>
    </location>
</feature>
<feature type="compositionally biased region" description="Basic and acidic residues" evidence="6">
    <location>
        <begin position="542"/>
        <end position="560"/>
    </location>
</feature>
<protein>
    <submittedName>
        <fullName evidence="8">Something about silencing protein 10</fullName>
    </submittedName>
</protein>
<feature type="compositionally biased region" description="Basic and acidic residues" evidence="6">
    <location>
        <begin position="483"/>
        <end position="508"/>
    </location>
</feature>
<feature type="compositionally biased region" description="Acidic residues" evidence="6">
    <location>
        <begin position="318"/>
        <end position="343"/>
    </location>
</feature>
<feature type="domain" description="Sas10 C-terminal" evidence="7">
    <location>
        <begin position="567"/>
        <end position="642"/>
    </location>
</feature>
<keyword evidence="5" id="KW-0175">Coiled coil</keyword>
<evidence type="ECO:0000256" key="1">
    <source>
        <dbReference type="ARBA" id="ARBA00004123"/>
    </source>
</evidence>
<evidence type="ECO:0000256" key="3">
    <source>
        <dbReference type="ARBA" id="ARBA00022553"/>
    </source>
</evidence>
<proteinExistence type="inferred from homology"/>
<evidence type="ECO:0000256" key="6">
    <source>
        <dbReference type="SAM" id="MobiDB-lite"/>
    </source>
</evidence>
<dbReference type="Proteomes" id="UP001383192">
    <property type="component" value="Unassembled WGS sequence"/>
</dbReference>
<keyword evidence="9" id="KW-1185">Reference proteome</keyword>
<reference evidence="8 9" key="1">
    <citation type="submission" date="2024-01" db="EMBL/GenBank/DDBJ databases">
        <title>A draft genome for a cacao thread blight-causing isolate of Paramarasmius palmivorus.</title>
        <authorList>
            <person name="Baruah I.K."/>
            <person name="Bukari Y."/>
            <person name="Amoako-Attah I."/>
            <person name="Meinhardt L.W."/>
            <person name="Bailey B.A."/>
            <person name="Cohen S.P."/>
        </authorList>
    </citation>
    <scope>NUCLEOTIDE SEQUENCE [LARGE SCALE GENOMIC DNA]</scope>
    <source>
        <strain evidence="8 9">GH-12</strain>
    </source>
</reference>
<sequence>MVRKRGSKSKNESRKPRGVNRSEASITKWNDISDIPLDEEEQYHASRDKILLEGDQEYEDDIDEDEVFALKGIPASDSEEEDEDMQEEDEGEDMDVEDAPSTSKKSSSKKKSKKKAEESDQSESEEETWGKGKSAYYASNEAQLESDDEEALALEEQEAKRLQSKAREDMVDADFGLEDILEVETREDDVFQEPAPTLTTSLPQDPKLLIRHLERTDAISLALARDWTDTTQSLLKSKAKLEKLQAMDPFSPSLGMIHLHHQTLLTYATALAFYLHLRAQERYAQKPELLKSHPVMKRLATLKEALTTLEDFNFAGSDSEDQEDLDGDEDEGFGLEDEDFEDEDMADEDLMADARSLWDSRGSGDAEADAELIRMFKQAQKDAVEPPSAPPKKKRKAASESGGKSIPVFDLVEPEFVSSKSSSSRSAGDSVDMFGEATALQHADAADKTARKKSLRFHTSKIESTSAKRQGARNALLGGDDDIPYKERKREKEDRLAKDAKARLEKQGGMDLDDIEPEAREDGFEEDEDGYYDLIARKSKEKKEKKKAEYEAARAGRLDGMDENGVSGPRSLTRAIMANKGLTPHRSKSVRNPRVKKRQKFEKAKKKVASQKAVYKGGISETGGRYDGERSGITKVVKSVRLG</sequence>
<feature type="compositionally biased region" description="Basic and acidic residues" evidence="6">
    <location>
        <begin position="42"/>
        <end position="52"/>
    </location>
</feature>
<feature type="region of interest" description="Disordered" evidence="6">
    <location>
        <begin position="1"/>
        <end position="134"/>
    </location>
</feature>
<evidence type="ECO:0000259" key="7">
    <source>
        <dbReference type="Pfam" id="PF09368"/>
    </source>
</evidence>
<dbReference type="InterPro" id="IPR018972">
    <property type="entry name" value="Sas10_C_dom"/>
</dbReference>
<feature type="coiled-coil region" evidence="5">
    <location>
        <begin position="137"/>
        <end position="165"/>
    </location>
</feature>
<feature type="region of interest" description="Disordered" evidence="6">
    <location>
        <begin position="313"/>
        <end position="343"/>
    </location>
</feature>
<feature type="compositionally biased region" description="Basic residues" evidence="6">
    <location>
        <begin position="450"/>
        <end position="459"/>
    </location>
</feature>
<gene>
    <name evidence="8" type="primary">SAS10</name>
    <name evidence="8" type="ORF">VNI00_002422</name>
</gene>
<evidence type="ECO:0000256" key="4">
    <source>
        <dbReference type="ARBA" id="ARBA00023242"/>
    </source>
</evidence>
<keyword evidence="3" id="KW-0597">Phosphoprotein</keyword>
<feature type="region of interest" description="Disordered" evidence="6">
    <location>
        <begin position="542"/>
        <end position="608"/>
    </location>
</feature>
<feature type="compositionally biased region" description="Acidic residues" evidence="6">
    <location>
        <begin position="77"/>
        <end position="98"/>
    </location>
</feature>
<dbReference type="AlphaFoldDB" id="A0AAW0DY17"/>
<evidence type="ECO:0000256" key="2">
    <source>
        <dbReference type="ARBA" id="ARBA00010979"/>
    </source>
</evidence>
<dbReference type="GO" id="GO:0032040">
    <property type="term" value="C:small-subunit processome"/>
    <property type="evidence" value="ECO:0007669"/>
    <property type="project" value="TreeGrafter"/>
</dbReference>
<evidence type="ECO:0000313" key="8">
    <source>
        <dbReference type="EMBL" id="KAK7056705.1"/>
    </source>
</evidence>
<dbReference type="Pfam" id="PF09368">
    <property type="entry name" value="Sas10"/>
    <property type="match status" value="1"/>
</dbReference>
<feature type="compositionally biased region" description="Acidic residues" evidence="6">
    <location>
        <begin position="54"/>
        <end position="67"/>
    </location>
</feature>
<comment type="similarity">
    <text evidence="2">Belongs to the SAS10 family.</text>
</comment>
<dbReference type="PANTHER" id="PTHR13237">
    <property type="entry name" value="SOMETHING ABOUT SILENCING PROTEIN 10-RELATED"/>
    <property type="match status" value="1"/>
</dbReference>
<feature type="region of interest" description="Disordered" evidence="6">
    <location>
        <begin position="379"/>
        <end position="527"/>
    </location>
</feature>
<keyword evidence="4" id="KW-0539">Nucleus</keyword>
<dbReference type="EMBL" id="JAYKXP010000006">
    <property type="protein sequence ID" value="KAK7056705.1"/>
    <property type="molecule type" value="Genomic_DNA"/>
</dbReference>
<accession>A0AAW0DY17</accession>
<comment type="subcellular location">
    <subcellularLocation>
        <location evidence="1">Nucleus</location>
    </subcellularLocation>
</comment>
<comment type="caution">
    <text evidence="8">The sequence shown here is derived from an EMBL/GenBank/DDBJ whole genome shotgun (WGS) entry which is preliminary data.</text>
</comment>
<evidence type="ECO:0000256" key="5">
    <source>
        <dbReference type="SAM" id="Coils"/>
    </source>
</evidence>
<feature type="compositionally biased region" description="Basic residues" evidence="6">
    <location>
        <begin position="583"/>
        <end position="608"/>
    </location>
</feature>
<dbReference type="Pfam" id="PF04000">
    <property type="entry name" value="Sas10_Utp3"/>
    <property type="match status" value="1"/>
</dbReference>
<name>A0AAW0DY17_9AGAR</name>
<evidence type="ECO:0000313" key="9">
    <source>
        <dbReference type="Proteomes" id="UP001383192"/>
    </source>
</evidence>